<organism evidence="1 2">
    <name type="scientific">Paenibacillus durus</name>
    <name type="common">Paenibacillus azotofixans</name>
    <dbReference type="NCBI Taxonomy" id="44251"/>
    <lineage>
        <taxon>Bacteria</taxon>
        <taxon>Bacillati</taxon>
        <taxon>Bacillota</taxon>
        <taxon>Bacilli</taxon>
        <taxon>Bacillales</taxon>
        <taxon>Paenibacillaceae</taxon>
        <taxon>Paenibacillus</taxon>
    </lineage>
</organism>
<gene>
    <name evidence="1" type="ORF">PDUR_17690</name>
</gene>
<evidence type="ECO:0000313" key="2">
    <source>
        <dbReference type="Proteomes" id="UP000029409"/>
    </source>
</evidence>
<dbReference type="GO" id="GO:0009253">
    <property type="term" value="P:peptidoglycan catabolic process"/>
    <property type="evidence" value="ECO:0007669"/>
    <property type="project" value="InterPro"/>
</dbReference>
<keyword evidence="2" id="KW-1185">Reference proteome</keyword>
<dbReference type="AlphaFoldDB" id="A0A089HT63"/>
<dbReference type="Proteomes" id="UP000029409">
    <property type="component" value="Chromosome"/>
</dbReference>
<protein>
    <recommendedName>
        <fullName evidence="3">N-acetylmuramoyl-L-alanine amidase domain-containing protein</fullName>
    </recommendedName>
</protein>
<evidence type="ECO:0008006" key="3">
    <source>
        <dbReference type="Google" id="ProtNLM"/>
    </source>
</evidence>
<sequence>MPYQGFIIHTSVCPSINGKGFDFWIDASGTTHAAPLLTDPEYIHLCLEGDFGKPLTAAPPAQIKEQVFSACRLILDLAALYSISPVIVKPHNDSCPGPYFPWNELVLYPGDGYH</sequence>
<dbReference type="InterPro" id="IPR036505">
    <property type="entry name" value="Amidase/PGRP_sf"/>
</dbReference>
<dbReference type="eggNOG" id="ENOG50348E4">
    <property type="taxonomic scope" value="Bacteria"/>
</dbReference>
<dbReference type="GO" id="GO:0008745">
    <property type="term" value="F:N-acetylmuramoyl-L-alanine amidase activity"/>
    <property type="evidence" value="ECO:0007669"/>
    <property type="project" value="InterPro"/>
</dbReference>
<reference evidence="1 2" key="1">
    <citation type="submission" date="2014-08" db="EMBL/GenBank/DDBJ databases">
        <title>Comparative genomics of the Paenibacillus odorifer group.</title>
        <authorList>
            <person name="den Bakker H.C."/>
            <person name="Tsai Y.-C."/>
            <person name="Martin N."/>
            <person name="Korlach J."/>
            <person name="Wiedmann M."/>
        </authorList>
    </citation>
    <scope>NUCLEOTIDE SEQUENCE [LARGE SCALE GENOMIC DNA]</scope>
    <source>
        <strain evidence="1 2">DSM 1735</strain>
    </source>
</reference>
<evidence type="ECO:0000313" key="1">
    <source>
        <dbReference type="EMBL" id="AIQ13548.1"/>
    </source>
</evidence>
<dbReference type="EMBL" id="CP009288">
    <property type="protein sequence ID" value="AIQ13548.1"/>
    <property type="molecule type" value="Genomic_DNA"/>
</dbReference>
<dbReference type="RefSeq" id="WP_042207352.1">
    <property type="nucleotide sequence ID" value="NZ_CP009288.1"/>
</dbReference>
<name>A0A089HT63_PAEDU</name>
<proteinExistence type="predicted"/>
<dbReference type="STRING" id="44251.PDUR_17690"/>
<dbReference type="OrthoDB" id="2630778at2"/>
<dbReference type="KEGG" id="pdu:PDUR_17690"/>
<accession>A0A089HT63</accession>
<dbReference type="SUPFAM" id="SSF55846">
    <property type="entry name" value="N-acetylmuramoyl-L-alanine amidase-like"/>
    <property type="match status" value="1"/>
</dbReference>